<reference evidence="2 3" key="1">
    <citation type="submission" date="2019-06" db="EMBL/GenBank/DDBJ databases">
        <title>Sorghum-associated microbial communities from plants grown in Nebraska, USA.</title>
        <authorList>
            <person name="Schachtman D."/>
        </authorList>
    </citation>
    <scope>NUCLEOTIDE SEQUENCE [LARGE SCALE GENOMIC DNA]</scope>
    <source>
        <strain evidence="2 3">1225</strain>
    </source>
</reference>
<gene>
    <name evidence="2" type="ORF">FHW37_103155</name>
</gene>
<feature type="signal peptide" evidence="1">
    <location>
        <begin position="1"/>
        <end position="24"/>
    </location>
</feature>
<organism evidence="2 3">
    <name type="scientific">Neorhizobium alkalisoli</name>
    <dbReference type="NCBI Taxonomy" id="528178"/>
    <lineage>
        <taxon>Bacteria</taxon>
        <taxon>Pseudomonadati</taxon>
        <taxon>Pseudomonadota</taxon>
        <taxon>Alphaproteobacteria</taxon>
        <taxon>Hyphomicrobiales</taxon>
        <taxon>Rhizobiaceae</taxon>
        <taxon>Rhizobium/Agrobacterium group</taxon>
        <taxon>Neorhizobium</taxon>
    </lineage>
</organism>
<dbReference type="InterPro" id="IPR025145">
    <property type="entry name" value="DUF4087"/>
</dbReference>
<name>A0A561QV84_9HYPH</name>
<feature type="chain" id="PRO_5022065500" evidence="1">
    <location>
        <begin position="25"/>
        <end position="122"/>
    </location>
</feature>
<protein>
    <submittedName>
        <fullName evidence="2">Uncharacterized protein DUF4087</fullName>
    </submittedName>
</protein>
<proteinExistence type="predicted"/>
<evidence type="ECO:0000313" key="3">
    <source>
        <dbReference type="Proteomes" id="UP000320653"/>
    </source>
</evidence>
<evidence type="ECO:0000256" key="1">
    <source>
        <dbReference type="SAM" id="SignalP"/>
    </source>
</evidence>
<accession>A0A561QV84</accession>
<evidence type="ECO:0000313" key="2">
    <source>
        <dbReference type="EMBL" id="TWF54291.1"/>
    </source>
</evidence>
<dbReference type="EMBL" id="VIWP01000003">
    <property type="protein sequence ID" value="TWF54291.1"/>
    <property type="molecule type" value="Genomic_DNA"/>
</dbReference>
<sequence length="122" mass="13757">MPIRHAYAAAFIALVMLAPTVAAAAENRCGWIENPTPRNWWLEDRDNTWTIMTQVSEEGPEGMDLIPDISERDYVKTNGNYGYACACLKVETDGKETITKILSFKQLKLAQCRNDKSLKFKG</sequence>
<keyword evidence="3" id="KW-1185">Reference proteome</keyword>
<dbReference type="Proteomes" id="UP000320653">
    <property type="component" value="Unassembled WGS sequence"/>
</dbReference>
<keyword evidence="1" id="KW-0732">Signal</keyword>
<dbReference type="AlphaFoldDB" id="A0A561QV84"/>
<comment type="caution">
    <text evidence="2">The sequence shown here is derived from an EMBL/GenBank/DDBJ whole genome shotgun (WGS) entry which is preliminary data.</text>
</comment>
<dbReference type="Pfam" id="PF13316">
    <property type="entry name" value="DUF4087"/>
    <property type="match status" value="1"/>
</dbReference>